<dbReference type="FunCoup" id="A0A2G5EUS4">
    <property type="interactions" value="92"/>
</dbReference>
<evidence type="ECO:0000313" key="4">
    <source>
        <dbReference type="Proteomes" id="UP000230069"/>
    </source>
</evidence>
<dbReference type="PANTHER" id="PTHR35499">
    <property type="entry name" value="OS05G0128300 PROTEIN"/>
    <property type="match status" value="1"/>
</dbReference>
<gene>
    <name evidence="3" type="ORF">AQUCO_00400376v1</name>
</gene>
<evidence type="ECO:0000256" key="1">
    <source>
        <dbReference type="SAM" id="MobiDB-lite"/>
    </source>
</evidence>
<protein>
    <recommendedName>
        <fullName evidence="2">DUF3741 domain-containing protein</fullName>
    </recommendedName>
</protein>
<dbReference type="InterPro" id="IPR032795">
    <property type="entry name" value="DUF3741-assoc"/>
</dbReference>
<feature type="compositionally biased region" description="Basic and acidic residues" evidence="1">
    <location>
        <begin position="145"/>
        <end position="170"/>
    </location>
</feature>
<dbReference type="PANTHER" id="PTHR35499:SF1">
    <property type="entry name" value="DUF3741 DOMAIN-CONTAINING PROTEIN"/>
    <property type="match status" value="1"/>
</dbReference>
<name>A0A2G5EUS4_AQUCA</name>
<dbReference type="Proteomes" id="UP000230069">
    <property type="component" value="Unassembled WGS sequence"/>
</dbReference>
<sequence>MSDTENAPIGCFSSIRNQLFCACNLSTERSDCEKQVNLVESSDIKKLNTEKTMKGSVPPGIVARLMGLESMPEPNFVCKARIPDAIRRSRSVSSIDHWSGFDPIQGWHRRIMTSLSFQNMPTLLEIDNNEFLLVSSENVCEKKGIRSKEGKTEKTEMDNNREVKQRRTDRSQNTLNRLDAVVVKKEKKEKQMCSKIVPHQKDCRGNLITARPTQNVAASRKIKHICSVHSQKANDRVCLSTEKMPSELANRTRFHNREKFTKKEQGRYSHCRMEIIKPKPHLPAKDILRQSSSSRIRRKQPLDILKFTNASTDSTNMWNSMNQEAKSSHKCTKSTASLKVRGDVCKLEEEDLKILEWRPREMWKVGYIEAVVIEFGLRILERLVHELVAELSGVPMQNLGILLMEYNNINM</sequence>
<dbReference type="EMBL" id="KZ305021">
    <property type="protein sequence ID" value="PIA59452.1"/>
    <property type="molecule type" value="Genomic_DNA"/>
</dbReference>
<feature type="domain" description="DUF3741" evidence="2">
    <location>
        <begin position="52"/>
        <end position="73"/>
    </location>
</feature>
<dbReference type="Pfam" id="PF14383">
    <property type="entry name" value="VARLMGL"/>
    <property type="match status" value="1"/>
</dbReference>
<reference evidence="3 4" key="1">
    <citation type="submission" date="2017-09" db="EMBL/GenBank/DDBJ databases">
        <title>WGS assembly of Aquilegia coerulea Goldsmith.</title>
        <authorList>
            <person name="Hodges S."/>
            <person name="Kramer E."/>
            <person name="Nordborg M."/>
            <person name="Tomkins J."/>
            <person name="Borevitz J."/>
            <person name="Derieg N."/>
            <person name="Yan J."/>
            <person name="Mihaltcheva S."/>
            <person name="Hayes R.D."/>
            <person name="Rokhsar D."/>
        </authorList>
    </citation>
    <scope>NUCLEOTIDE SEQUENCE [LARGE SCALE GENOMIC DNA]</scope>
    <source>
        <strain evidence="4">cv. Goldsmith</strain>
    </source>
</reference>
<dbReference type="InParanoid" id="A0A2G5EUS4"/>
<proteinExistence type="predicted"/>
<dbReference type="AlphaFoldDB" id="A0A2G5EUS4"/>
<evidence type="ECO:0000259" key="2">
    <source>
        <dbReference type="Pfam" id="PF14383"/>
    </source>
</evidence>
<feature type="region of interest" description="Disordered" evidence="1">
    <location>
        <begin position="145"/>
        <end position="171"/>
    </location>
</feature>
<evidence type="ECO:0000313" key="3">
    <source>
        <dbReference type="EMBL" id="PIA59452.1"/>
    </source>
</evidence>
<dbReference type="OrthoDB" id="1924799at2759"/>
<organism evidence="3 4">
    <name type="scientific">Aquilegia coerulea</name>
    <name type="common">Rocky mountain columbine</name>
    <dbReference type="NCBI Taxonomy" id="218851"/>
    <lineage>
        <taxon>Eukaryota</taxon>
        <taxon>Viridiplantae</taxon>
        <taxon>Streptophyta</taxon>
        <taxon>Embryophyta</taxon>
        <taxon>Tracheophyta</taxon>
        <taxon>Spermatophyta</taxon>
        <taxon>Magnoliopsida</taxon>
        <taxon>Ranunculales</taxon>
        <taxon>Ranunculaceae</taxon>
        <taxon>Thalictroideae</taxon>
        <taxon>Aquilegia</taxon>
    </lineage>
</organism>
<keyword evidence="4" id="KW-1185">Reference proteome</keyword>
<accession>A0A2G5EUS4</accession>